<protein>
    <submittedName>
        <fullName evidence="4">SDR family oxidoreductase</fullName>
    </submittedName>
</protein>
<evidence type="ECO:0000256" key="3">
    <source>
        <dbReference type="RuleBase" id="RU000363"/>
    </source>
</evidence>
<proteinExistence type="inferred from homology"/>
<dbReference type="EMBL" id="VIGH01000009">
    <property type="protein sequence ID" value="TQF66016.1"/>
    <property type="molecule type" value="Genomic_DNA"/>
</dbReference>
<evidence type="ECO:0000256" key="1">
    <source>
        <dbReference type="ARBA" id="ARBA00006484"/>
    </source>
</evidence>
<sequence length="318" mass="33305">MPELLPGRQRTQQLQLAVVHRTDASPARRIRRARLRDGETVSYPGIELRNAVVLVTGAGRGIGRATAVAMAARGAKVACADLDRAAADDVAGGIGSAARPYTLDVRTRASWDECVAAVVADLGPIDVLVGNAGVMPVAPFLDESDEIGEATIDVNVWGLIHGMRAVAPAMIERRRGHIVNVASLAGKIAIPGLAVYNASKFAAVGLSSTARLEFAEHGVSVSTVLPSAVRTTLTSGLPLGKGLPTVDPEDIAAAVVRTCRTRRAQTPVPGYLAALDLGLAVAPEPLLTLIRKLVGGNRAVDSVDTTARADYDERLRRL</sequence>
<dbReference type="OrthoDB" id="9775296at2"/>
<dbReference type="Proteomes" id="UP000316256">
    <property type="component" value="Unassembled WGS sequence"/>
</dbReference>
<dbReference type="NCBIfam" id="NF005878">
    <property type="entry name" value="PRK07825.1"/>
    <property type="match status" value="1"/>
</dbReference>
<evidence type="ECO:0000313" key="5">
    <source>
        <dbReference type="Proteomes" id="UP000316256"/>
    </source>
</evidence>
<dbReference type="PRINTS" id="PR00081">
    <property type="entry name" value="GDHRDH"/>
</dbReference>
<dbReference type="PANTHER" id="PTHR24322:SF736">
    <property type="entry name" value="RETINOL DEHYDROGENASE 10"/>
    <property type="match status" value="1"/>
</dbReference>
<organism evidence="4 5">
    <name type="scientific">Rhodococcus spelaei</name>
    <dbReference type="NCBI Taxonomy" id="2546320"/>
    <lineage>
        <taxon>Bacteria</taxon>
        <taxon>Bacillati</taxon>
        <taxon>Actinomycetota</taxon>
        <taxon>Actinomycetes</taxon>
        <taxon>Mycobacteriales</taxon>
        <taxon>Nocardiaceae</taxon>
        <taxon>Rhodococcus</taxon>
    </lineage>
</organism>
<keyword evidence="2" id="KW-0560">Oxidoreductase</keyword>
<dbReference type="PANTHER" id="PTHR24322">
    <property type="entry name" value="PKSB"/>
    <property type="match status" value="1"/>
</dbReference>
<dbReference type="PRINTS" id="PR00080">
    <property type="entry name" value="SDRFAMILY"/>
</dbReference>
<comment type="caution">
    <text evidence="4">The sequence shown here is derived from an EMBL/GenBank/DDBJ whole genome shotgun (WGS) entry which is preliminary data.</text>
</comment>
<dbReference type="GO" id="GO:0016616">
    <property type="term" value="F:oxidoreductase activity, acting on the CH-OH group of donors, NAD or NADP as acceptor"/>
    <property type="evidence" value="ECO:0007669"/>
    <property type="project" value="TreeGrafter"/>
</dbReference>
<dbReference type="Pfam" id="PF00106">
    <property type="entry name" value="adh_short"/>
    <property type="match status" value="1"/>
</dbReference>
<evidence type="ECO:0000256" key="2">
    <source>
        <dbReference type="ARBA" id="ARBA00023002"/>
    </source>
</evidence>
<gene>
    <name evidence="4" type="ORF">FK531_19290</name>
</gene>
<dbReference type="Gene3D" id="3.40.50.720">
    <property type="entry name" value="NAD(P)-binding Rossmann-like Domain"/>
    <property type="match status" value="1"/>
</dbReference>
<keyword evidence="5" id="KW-1185">Reference proteome</keyword>
<dbReference type="InterPro" id="IPR002347">
    <property type="entry name" value="SDR_fam"/>
</dbReference>
<dbReference type="PROSITE" id="PS00061">
    <property type="entry name" value="ADH_SHORT"/>
    <property type="match status" value="1"/>
</dbReference>
<dbReference type="SUPFAM" id="SSF51735">
    <property type="entry name" value="NAD(P)-binding Rossmann-fold domains"/>
    <property type="match status" value="1"/>
</dbReference>
<dbReference type="AlphaFoldDB" id="A0A541B117"/>
<reference evidence="4 5" key="1">
    <citation type="submission" date="2019-06" db="EMBL/GenBank/DDBJ databases">
        <title>Rhodococcus spaelei sp. nov., isolated from a cave.</title>
        <authorList>
            <person name="Lee S.D."/>
        </authorList>
    </citation>
    <scope>NUCLEOTIDE SEQUENCE [LARGE SCALE GENOMIC DNA]</scope>
    <source>
        <strain evidence="4 5">C9-5</strain>
    </source>
</reference>
<dbReference type="InterPro" id="IPR036291">
    <property type="entry name" value="NAD(P)-bd_dom_sf"/>
</dbReference>
<dbReference type="FunFam" id="3.40.50.720:FF:000084">
    <property type="entry name" value="Short-chain dehydrogenase reductase"/>
    <property type="match status" value="1"/>
</dbReference>
<dbReference type="InterPro" id="IPR020904">
    <property type="entry name" value="Sc_DH/Rdtase_CS"/>
</dbReference>
<accession>A0A541B117</accession>
<name>A0A541B117_9NOCA</name>
<comment type="similarity">
    <text evidence="1 3">Belongs to the short-chain dehydrogenases/reductases (SDR) family.</text>
</comment>
<evidence type="ECO:0000313" key="4">
    <source>
        <dbReference type="EMBL" id="TQF66016.1"/>
    </source>
</evidence>